<feature type="transmembrane region" description="Helical" evidence="2">
    <location>
        <begin position="238"/>
        <end position="255"/>
    </location>
</feature>
<proteinExistence type="predicted"/>
<evidence type="ECO:0000313" key="4">
    <source>
        <dbReference type="Proteomes" id="UP000730482"/>
    </source>
</evidence>
<name>A0ABS5KHU9_9ACTN</name>
<feature type="transmembrane region" description="Helical" evidence="2">
    <location>
        <begin position="181"/>
        <end position="201"/>
    </location>
</feature>
<comment type="caution">
    <text evidence="3">The sequence shown here is derived from an EMBL/GenBank/DDBJ whole genome shotgun (WGS) entry which is preliminary data.</text>
</comment>
<accession>A0ABS5KHU9</accession>
<dbReference type="RefSeq" id="WP_212007119.1">
    <property type="nucleotide sequence ID" value="NZ_JAAFYZ010000003.1"/>
</dbReference>
<evidence type="ECO:0000256" key="1">
    <source>
        <dbReference type="SAM" id="MobiDB-lite"/>
    </source>
</evidence>
<dbReference type="EMBL" id="JAAFYZ010000003">
    <property type="protein sequence ID" value="MBS2545450.1"/>
    <property type="molecule type" value="Genomic_DNA"/>
</dbReference>
<sequence length="272" mass="28491">MTAPPRTISGFGRGNRMSLSQVSSGRASRPRQPMTRKFAHGAGCVFGFLALLAAVGSVLLALADARAHAESVRFDAAPMCASAAPPSVPPSASADCKAEVAATLKSASLSGGKDPVWNLTLRLSSGALVVADIDDTDGEPDFGAATVVTLWRGHCVTVRTVGDGDVSTYANPARRGSNDGGGFLALLVFTVLFESVSALYFTYFRVHPERMAAAYLLAALSVAVTAALSLSHAYDTEVAASFVVPLAVAGLYLMWPRLEWAQRRTKWAGPDT</sequence>
<feature type="region of interest" description="Disordered" evidence="1">
    <location>
        <begin position="1"/>
        <end position="34"/>
    </location>
</feature>
<organism evidence="3 4">
    <name type="scientific">Catenulispora pinistramenti</name>
    <dbReference type="NCBI Taxonomy" id="2705254"/>
    <lineage>
        <taxon>Bacteria</taxon>
        <taxon>Bacillati</taxon>
        <taxon>Actinomycetota</taxon>
        <taxon>Actinomycetes</taxon>
        <taxon>Catenulisporales</taxon>
        <taxon>Catenulisporaceae</taxon>
        <taxon>Catenulispora</taxon>
    </lineage>
</organism>
<evidence type="ECO:0008006" key="5">
    <source>
        <dbReference type="Google" id="ProtNLM"/>
    </source>
</evidence>
<protein>
    <recommendedName>
        <fullName evidence="5">Integral membrane protein</fullName>
    </recommendedName>
</protein>
<reference evidence="3 4" key="1">
    <citation type="submission" date="2020-02" db="EMBL/GenBank/DDBJ databases">
        <title>Acidophilic actinobacteria isolated from forest soil.</title>
        <authorList>
            <person name="Golinska P."/>
        </authorList>
    </citation>
    <scope>NUCLEOTIDE SEQUENCE [LARGE SCALE GENOMIC DNA]</scope>
    <source>
        <strain evidence="3 4">NL8</strain>
    </source>
</reference>
<keyword evidence="2" id="KW-0812">Transmembrane</keyword>
<feature type="compositionally biased region" description="Polar residues" evidence="1">
    <location>
        <begin position="17"/>
        <end position="26"/>
    </location>
</feature>
<evidence type="ECO:0000256" key="2">
    <source>
        <dbReference type="SAM" id="Phobius"/>
    </source>
</evidence>
<evidence type="ECO:0000313" key="3">
    <source>
        <dbReference type="EMBL" id="MBS2545450.1"/>
    </source>
</evidence>
<feature type="transmembrane region" description="Helical" evidence="2">
    <location>
        <begin position="213"/>
        <end position="232"/>
    </location>
</feature>
<gene>
    <name evidence="3" type="ORF">KGQ19_01070</name>
</gene>
<keyword evidence="2" id="KW-0472">Membrane</keyword>
<keyword evidence="2" id="KW-1133">Transmembrane helix</keyword>
<feature type="transmembrane region" description="Helical" evidence="2">
    <location>
        <begin position="38"/>
        <end position="63"/>
    </location>
</feature>
<dbReference type="Proteomes" id="UP000730482">
    <property type="component" value="Unassembled WGS sequence"/>
</dbReference>
<keyword evidence="4" id="KW-1185">Reference proteome</keyword>